<evidence type="ECO:0000313" key="7">
    <source>
        <dbReference type="EMBL" id="KAF9150417.1"/>
    </source>
</evidence>
<evidence type="ECO:0000256" key="3">
    <source>
        <dbReference type="ARBA" id="ARBA00023098"/>
    </source>
</evidence>
<gene>
    <name evidence="7" type="ORF">BG015_007766</name>
</gene>
<dbReference type="PANTHER" id="PTHR43856">
    <property type="entry name" value="CARDIOLIPIN HYDROLASE"/>
    <property type="match status" value="1"/>
</dbReference>
<evidence type="ECO:0000256" key="1">
    <source>
        <dbReference type="ARBA" id="ARBA00022801"/>
    </source>
</evidence>
<dbReference type="InterPro" id="IPR051406">
    <property type="entry name" value="PLD_domain"/>
</dbReference>
<keyword evidence="3" id="KW-0443">Lipid metabolism</keyword>
<evidence type="ECO:0000256" key="4">
    <source>
        <dbReference type="ARBA" id="ARBA00038012"/>
    </source>
</evidence>
<accession>A0A9P5VB59</accession>
<evidence type="ECO:0000256" key="2">
    <source>
        <dbReference type="ARBA" id="ARBA00022963"/>
    </source>
</evidence>
<keyword evidence="2" id="KW-0442">Lipid degradation</keyword>
<name>A0A9P5VB59_9FUNG</name>
<proteinExistence type="inferred from homology"/>
<dbReference type="AlphaFoldDB" id="A0A9P5VB59"/>
<keyword evidence="1" id="KW-0378">Hydrolase</keyword>
<dbReference type="OrthoDB" id="5205528at2759"/>
<feature type="domain" description="PLD phosphodiesterase" evidence="6">
    <location>
        <begin position="194"/>
        <end position="221"/>
    </location>
</feature>
<evidence type="ECO:0000256" key="5">
    <source>
        <dbReference type="ARBA" id="ARBA00040549"/>
    </source>
</evidence>
<sequence>MNTAYSSVVSVSVEGRTTHEHLTRTYESHIERHGSSPSLQQLFETARDAASSDQDRAVISWLESALAKESGRDGDDEAPSTPPFSRHHHLISHIKEHHDEHHHKANNGVFISPIFFPSEESFGHFIKTLSNAKKSLDICVFTITDNETADAVIQAHKRGVRVRIISDDDKSEDLGADIKRFARDHDIPTRVDGSPSHMHHKFAIIDDALVMTGSYNWTKGARYQNREDLCLTNSAKAVRAFKDEFEKLWDLFEEFQL</sequence>
<keyword evidence="8" id="KW-1185">Reference proteome</keyword>
<dbReference type="Proteomes" id="UP000748756">
    <property type="component" value="Unassembled WGS sequence"/>
</dbReference>
<evidence type="ECO:0000313" key="8">
    <source>
        <dbReference type="Proteomes" id="UP000748756"/>
    </source>
</evidence>
<dbReference type="GO" id="GO:0016042">
    <property type="term" value="P:lipid catabolic process"/>
    <property type="evidence" value="ECO:0007669"/>
    <property type="project" value="UniProtKB-KW"/>
</dbReference>
<evidence type="ECO:0000259" key="6">
    <source>
        <dbReference type="PROSITE" id="PS50035"/>
    </source>
</evidence>
<dbReference type="PROSITE" id="PS50035">
    <property type="entry name" value="PLD"/>
    <property type="match status" value="1"/>
</dbReference>
<dbReference type="EMBL" id="JAAAUQ010000419">
    <property type="protein sequence ID" value="KAF9150417.1"/>
    <property type="molecule type" value="Genomic_DNA"/>
</dbReference>
<dbReference type="SMART" id="SM00155">
    <property type="entry name" value="PLDc"/>
    <property type="match status" value="1"/>
</dbReference>
<organism evidence="7 8">
    <name type="scientific">Linnemannia schmuckeri</name>
    <dbReference type="NCBI Taxonomy" id="64567"/>
    <lineage>
        <taxon>Eukaryota</taxon>
        <taxon>Fungi</taxon>
        <taxon>Fungi incertae sedis</taxon>
        <taxon>Mucoromycota</taxon>
        <taxon>Mortierellomycotina</taxon>
        <taxon>Mortierellomycetes</taxon>
        <taxon>Mortierellales</taxon>
        <taxon>Mortierellaceae</taxon>
        <taxon>Linnemannia</taxon>
    </lineage>
</organism>
<dbReference type="Pfam" id="PF13091">
    <property type="entry name" value="PLDc_2"/>
    <property type="match status" value="1"/>
</dbReference>
<dbReference type="SUPFAM" id="SSF56024">
    <property type="entry name" value="Phospholipase D/nuclease"/>
    <property type="match status" value="1"/>
</dbReference>
<dbReference type="InterPro" id="IPR025202">
    <property type="entry name" value="PLD-like_dom"/>
</dbReference>
<dbReference type="Gene3D" id="3.30.870.10">
    <property type="entry name" value="Endonuclease Chain A"/>
    <property type="match status" value="1"/>
</dbReference>
<dbReference type="InterPro" id="IPR001736">
    <property type="entry name" value="PLipase_D/transphosphatidylase"/>
</dbReference>
<comment type="caution">
    <text evidence="7">The sequence shown here is derived from an EMBL/GenBank/DDBJ whole genome shotgun (WGS) entry which is preliminary data.</text>
</comment>
<reference evidence="7" key="1">
    <citation type="journal article" date="2020" name="Fungal Divers.">
        <title>Resolving the Mortierellaceae phylogeny through synthesis of multi-gene phylogenetics and phylogenomics.</title>
        <authorList>
            <person name="Vandepol N."/>
            <person name="Liber J."/>
            <person name="Desiro A."/>
            <person name="Na H."/>
            <person name="Kennedy M."/>
            <person name="Barry K."/>
            <person name="Grigoriev I.V."/>
            <person name="Miller A.N."/>
            <person name="O'Donnell K."/>
            <person name="Stajich J.E."/>
            <person name="Bonito G."/>
        </authorList>
    </citation>
    <scope>NUCLEOTIDE SEQUENCE</scope>
    <source>
        <strain evidence="7">NRRL 6426</strain>
    </source>
</reference>
<protein>
    <recommendedName>
        <fullName evidence="5">Mitochondrial cardiolipin hydrolase</fullName>
    </recommendedName>
</protein>
<dbReference type="GO" id="GO:0016891">
    <property type="term" value="F:RNA endonuclease activity producing 5'-phosphomonoesters, hydrolytic mechanism"/>
    <property type="evidence" value="ECO:0007669"/>
    <property type="project" value="TreeGrafter"/>
</dbReference>
<dbReference type="PANTHER" id="PTHR43856:SF1">
    <property type="entry name" value="MITOCHONDRIAL CARDIOLIPIN HYDROLASE"/>
    <property type="match status" value="1"/>
</dbReference>
<comment type="similarity">
    <text evidence="4">Belongs to the phospholipase D family. MitoPLD/Zucchini subfamily.</text>
</comment>
<dbReference type="CDD" id="cd09171">
    <property type="entry name" value="PLDc_vPLD6_like"/>
    <property type="match status" value="1"/>
</dbReference>